<organism evidence="7 8">
    <name type="scientific">Mycoplasma phocoenae</name>
    <dbReference type="NCBI Taxonomy" id="754517"/>
    <lineage>
        <taxon>Bacteria</taxon>
        <taxon>Bacillati</taxon>
        <taxon>Mycoplasmatota</taxon>
        <taxon>Mollicutes</taxon>
        <taxon>Mycoplasmataceae</taxon>
        <taxon>Mycoplasma</taxon>
    </lineage>
</organism>
<keyword evidence="8" id="KW-1185">Reference proteome</keyword>
<accession>A0A858U703</accession>
<evidence type="ECO:0000256" key="4">
    <source>
        <dbReference type="ARBA" id="ARBA00035175"/>
    </source>
</evidence>
<keyword evidence="3 5" id="KW-0687">Ribonucleoprotein</keyword>
<dbReference type="GO" id="GO:0006412">
    <property type="term" value="P:translation"/>
    <property type="evidence" value="ECO:0007669"/>
    <property type="project" value="UniProtKB-UniRule"/>
</dbReference>
<dbReference type="InterPro" id="IPR018261">
    <property type="entry name" value="Ribosomal_bL27_CS"/>
</dbReference>
<dbReference type="InterPro" id="IPR001684">
    <property type="entry name" value="Ribosomal_bL27"/>
</dbReference>
<dbReference type="GO" id="GO:0003735">
    <property type="term" value="F:structural constituent of ribosome"/>
    <property type="evidence" value="ECO:0007669"/>
    <property type="project" value="InterPro"/>
</dbReference>
<name>A0A858U703_9MOLU</name>
<evidence type="ECO:0000256" key="5">
    <source>
        <dbReference type="HAMAP-Rule" id="MF_00539"/>
    </source>
</evidence>
<dbReference type="PROSITE" id="PS00831">
    <property type="entry name" value="RIBOSOMAL_L27"/>
    <property type="match status" value="1"/>
</dbReference>
<protein>
    <recommendedName>
        <fullName evidence="4 5">Large ribosomal subunit protein bL27</fullName>
    </recommendedName>
</protein>
<dbReference type="AlphaFoldDB" id="A0A858U703"/>
<dbReference type="PANTHER" id="PTHR15893:SF0">
    <property type="entry name" value="LARGE RIBOSOMAL SUBUNIT PROTEIN BL27M"/>
    <property type="match status" value="1"/>
</dbReference>
<evidence type="ECO:0000256" key="1">
    <source>
        <dbReference type="ARBA" id="ARBA00010797"/>
    </source>
</evidence>
<sequence length="87" mass="9493">MAKTKAGGSTHNGRDSAGRRLGAKLADGQFTLAGGIIYRQRGTKIFPGKNVGIGKDDTLYALVDGIVKYESRRNRKYASVYEIVEEE</sequence>
<reference evidence="7 8" key="1">
    <citation type="submission" date="2020-04" db="EMBL/GenBank/DDBJ databases">
        <title>Novel Mycoplasma species detected in Phocoena phocoena (harbor porpoise) from the USA.</title>
        <authorList>
            <person name="Volokhov D.V."/>
        </authorList>
    </citation>
    <scope>NUCLEOTIDE SEQUENCE [LARGE SCALE GENOMIC DNA]</scope>
    <source>
        <strain evidence="7 8">Phocoena C-264-GEN</strain>
    </source>
</reference>
<proteinExistence type="inferred from homology"/>
<dbReference type="PRINTS" id="PR00063">
    <property type="entry name" value="RIBOSOMALL27"/>
</dbReference>
<dbReference type="NCBIfam" id="TIGR00062">
    <property type="entry name" value="L27"/>
    <property type="match status" value="1"/>
</dbReference>
<dbReference type="Proteomes" id="UP000501060">
    <property type="component" value="Chromosome"/>
</dbReference>
<keyword evidence="2 5" id="KW-0689">Ribosomal protein</keyword>
<dbReference type="PANTHER" id="PTHR15893">
    <property type="entry name" value="RIBOSOMAL PROTEIN L27"/>
    <property type="match status" value="1"/>
</dbReference>
<evidence type="ECO:0000313" key="7">
    <source>
        <dbReference type="EMBL" id="QJG67045.1"/>
    </source>
</evidence>
<dbReference type="FunFam" id="2.40.50.100:FF:000004">
    <property type="entry name" value="50S ribosomal protein L27"/>
    <property type="match status" value="1"/>
</dbReference>
<gene>
    <name evidence="5 7" type="primary">rpmA</name>
    <name evidence="7" type="ORF">HGG69_01790</name>
</gene>
<dbReference type="HAMAP" id="MF_00539">
    <property type="entry name" value="Ribosomal_bL27"/>
    <property type="match status" value="1"/>
</dbReference>
<feature type="region of interest" description="Disordered" evidence="6">
    <location>
        <begin position="1"/>
        <end position="20"/>
    </location>
</feature>
<dbReference type="RefSeq" id="WP_169605096.1">
    <property type="nucleotide sequence ID" value="NZ_CP051481.1"/>
</dbReference>
<comment type="similarity">
    <text evidence="1 5">Belongs to the bacterial ribosomal protein bL27 family.</text>
</comment>
<evidence type="ECO:0000256" key="2">
    <source>
        <dbReference type="ARBA" id="ARBA00022980"/>
    </source>
</evidence>
<dbReference type="EMBL" id="CP051481">
    <property type="protein sequence ID" value="QJG67045.1"/>
    <property type="molecule type" value="Genomic_DNA"/>
</dbReference>
<dbReference type="KEGG" id="mphe:HGG69_01790"/>
<dbReference type="GO" id="GO:0022625">
    <property type="term" value="C:cytosolic large ribosomal subunit"/>
    <property type="evidence" value="ECO:0007669"/>
    <property type="project" value="TreeGrafter"/>
</dbReference>
<dbReference type="Pfam" id="PF01016">
    <property type="entry name" value="Ribosomal_L27"/>
    <property type="match status" value="1"/>
</dbReference>
<dbReference type="SUPFAM" id="SSF110324">
    <property type="entry name" value="Ribosomal L27 protein-like"/>
    <property type="match status" value="1"/>
</dbReference>
<evidence type="ECO:0000313" key="8">
    <source>
        <dbReference type="Proteomes" id="UP000501060"/>
    </source>
</evidence>
<dbReference type="Gene3D" id="2.40.50.100">
    <property type="match status" value="1"/>
</dbReference>
<evidence type="ECO:0000256" key="3">
    <source>
        <dbReference type="ARBA" id="ARBA00023274"/>
    </source>
</evidence>
<evidence type="ECO:0000256" key="6">
    <source>
        <dbReference type="SAM" id="MobiDB-lite"/>
    </source>
</evidence>